<dbReference type="GO" id="GO:0005634">
    <property type="term" value="C:nucleus"/>
    <property type="evidence" value="ECO:0007669"/>
    <property type="project" value="UniProtKB-SubCell"/>
</dbReference>
<accession>A0A9Q3GXL7</accession>
<dbReference type="PANTHER" id="PTHR22812">
    <property type="entry name" value="CHROMOBOX PROTEIN"/>
    <property type="match status" value="1"/>
</dbReference>
<name>A0A9Q3GXL7_9BASI</name>
<dbReference type="PROSITE" id="PS50013">
    <property type="entry name" value="CHROMO_2"/>
    <property type="match status" value="1"/>
</dbReference>
<evidence type="ECO:0000259" key="3">
    <source>
        <dbReference type="PROSITE" id="PS50013"/>
    </source>
</evidence>
<dbReference type="Pfam" id="PF00385">
    <property type="entry name" value="Chromo"/>
    <property type="match status" value="1"/>
</dbReference>
<comment type="subcellular location">
    <subcellularLocation>
        <location evidence="1">Nucleus</location>
    </subcellularLocation>
</comment>
<feature type="domain" description="Chromo" evidence="3">
    <location>
        <begin position="21"/>
        <end position="82"/>
    </location>
</feature>
<dbReference type="AlphaFoldDB" id="A0A9Q3GXL7"/>
<dbReference type="InterPro" id="IPR051219">
    <property type="entry name" value="Heterochromatin_chromo-domain"/>
</dbReference>
<dbReference type="OrthoDB" id="1918685at2759"/>
<dbReference type="Gene3D" id="2.40.50.40">
    <property type="match status" value="1"/>
</dbReference>
<gene>
    <name evidence="4" type="ORF">O181_022379</name>
</gene>
<dbReference type="EMBL" id="AVOT02006882">
    <property type="protein sequence ID" value="MBW0482664.1"/>
    <property type="molecule type" value="Genomic_DNA"/>
</dbReference>
<proteinExistence type="predicted"/>
<dbReference type="InterPro" id="IPR016197">
    <property type="entry name" value="Chromo-like_dom_sf"/>
</dbReference>
<dbReference type="Proteomes" id="UP000765509">
    <property type="component" value="Unassembled WGS sequence"/>
</dbReference>
<comment type="caution">
    <text evidence="4">The sequence shown here is derived from an EMBL/GenBank/DDBJ whole genome shotgun (WGS) entry which is preliminary data.</text>
</comment>
<keyword evidence="2" id="KW-0539">Nucleus</keyword>
<dbReference type="GO" id="GO:0006338">
    <property type="term" value="P:chromatin remodeling"/>
    <property type="evidence" value="ECO:0007669"/>
    <property type="project" value="UniProtKB-ARBA"/>
</dbReference>
<sequence length="97" mass="11631">MHLKEASGTSSYNHMEEEEEWKFSQVLNSKLERGKLCCLVEWKSFSKYPERATWEPIESLRDCPELVKDFHQLYPEKQKQDYSRGQFIMVLGEERNL</sequence>
<evidence type="ECO:0000313" key="4">
    <source>
        <dbReference type="EMBL" id="MBW0482664.1"/>
    </source>
</evidence>
<protein>
    <recommendedName>
        <fullName evidence="3">Chromo domain-containing protein</fullName>
    </recommendedName>
</protein>
<evidence type="ECO:0000256" key="2">
    <source>
        <dbReference type="ARBA" id="ARBA00023242"/>
    </source>
</evidence>
<dbReference type="InterPro" id="IPR000953">
    <property type="entry name" value="Chromo/chromo_shadow_dom"/>
</dbReference>
<reference evidence="4" key="1">
    <citation type="submission" date="2021-03" db="EMBL/GenBank/DDBJ databases">
        <title>Draft genome sequence of rust myrtle Austropuccinia psidii MF-1, a brazilian biotype.</title>
        <authorList>
            <person name="Quecine M.C."/>
            <person name="Pachon D.M.R."/>
            <person name="Bonatelli M.L."/>
            <person name="Correr F.H."/>
            <person name="Franceschini L.M."/>
            <person name="Leite T.F."/>
            <person name="Margarido G.R.A."/>
            <person name="Almeida C.A."/>
            <person name="Ferrarezi J.A."/>
            <person name="Labate C.A."/>
        </authorList>
    </citation>
    <scope>NUCLEOTIDE SEQUENCE</scope>
    <source>
        <strain evidence="4">MF-1</strain>
    </source>
</reference>
<organism evidence="4 5">
    <name type="scientific">Austropuccinia psidii MF-1</name>
    <dbReference type="NCBI Taxonomy" id="1389203"/>
    <lineage>
        <taxon>Eukaryota</taxon>
        <taxon>Fungi</taxon>
        <taxon>Dikarya</taxon>
        <taxon>Basidiomycota</taxon>
        <taxon>Pucciniomycotina</taxon>
        <taxon>Pucciniomycetes</taxon>
        <taxon>Pucciniales</taxon>
        <taxon>Sphaerophragmiaceae</taxon>
        <taxon>Austropuccinia</taxon>
    </lineage>
</organism>
<dbReference type="SUPFAM" id="SSF54160">
    <property type="entry name" value="Chromo domain-like"/>
    <property type="match status" value="1"/>
</dbReference>
<evidence type="ECO:0000256" key="1">
    <source>
        <dbReference type="ARBA" id="ARBA00004123"/>
    </source>
</evidence>
<keyword evidence="5" id="KW-1185">Reference proteome</keyword>
<evidence type="ECO:0000313" key="5">
    <source>
        <dbReference type="Proteomes" id="UP000765509"/>
    </source>
</evidence>
<dbReference type="CDD" id="cd00024">
    <property type="entry name" value="CD_CSD"/>
    <property type="match status" value="1"/>
</dbReference>
<dbReference type="InterPro" id="IPR023780">
    <property type="entry name" value="Chromo_domain"/>
</dbReference>